<accession>A0A261F1V1</accession>
<protein>
    <recommendedName>
        <fullName evidence="4">Replisome organizer</fullName>
    </recommendedName>
</protein>
<evidence type="ECO:0000313" key="3">
    <source>
        <dbReference type="Proteomes" id="UP000243657"/>
    </source>
</evidence>
<gene>
    <name evidence="2" type="ORF">ALMA_1389</name>
</gene>
<comment type="caution">
    <text evidence="2">The sequence shown here is derived from an EMBL/GenBank/DDBJ whole genome shotgun (WGS) entry which is preliminary data.</text>
</comment>
<evidence type="ECO:0000256" key="1">
    <source>
        <dbReference type="SAM" id="MobiDB-lite"/>
    </source>
</evidence>
<sequence length="191" mass="22124">MRIRVIRPSFYSSESLGNVSVWARYLFICLWSYVADNGVGRDNARLIRGECFPFDGEDILPEIESALDELEAVGCIIRYDWKGKRLLWVEKFLDYQDPKRPSKPLFPTLREIELMAGDKTVDTTDMLVATTDMYVASTDMSVDTGDKSVPNNEYRITNNGKKNKKEKNRKIENVNITHERTPIPPRYQRTH</sequence>
<dbReference type="AlphaFoldDB" id="A0A261F1V1"/>
<keyword evidence="3" id="KW-1185">Reference proteome</keyword>
<dbReference type="RefSeq" id="WP_094727041.1">
    <property type="nucleotide sequence ID" value="NZ_JBHLWS010000001.1"/>
</dbReference>
<organism evidence="2 3">
    <name type="scientific">Alloscardovia macacae</name>
    <dbReference type="NCBI Taxonomy" id="1160091"/>
    <lineage>
        <taxon>Bacteria</taxon>
        <taxon>Bacillati</taxon>
        <taxon>Actinomycetota</taxon>
        <taxon>Actinomycetes</taxon>
        <taxon>Bifidobacteriales</taxon>
        <taxon>Bifidobacteriaceae</taxon>
        <taxon>Alloscardovia</taxon>
    </lineage>
</organism>
<dbReference type="Proteomes" id="UP000243657">
    <property type="component" value="Unassembled WGS sequence"/>
</dbReference>
<feature type="region of interest" description="Disordered" evidence="1">
    <location>
        <begin position="146"/>
        <end position="191"/>
    </location>
</feature>
<evidence type="ECO:0000313" key="2">
    <source>
        <dbReference type="EMBL" id="OZG53087.1"/>
    </source>
</evidence>
<reference evidence="2 3" key="1">
    <citation type="journal article" date="2017" name="BMC Genomics">
        <title>Comparative genomic and phylogenomic analyses of the Bifidobacteriaceae family.</title>
        <authorList>
            <person name="Lugli G.A."/>
            <person name="Milani C."/>
            <person name="Turroni F."/>
            <person name="Duranti S."/>
            <person name="Mancabelli L."/>
            <person name="Mangifesta M."/>
            <person name="Ferrario C."/>
            <person name="Modesto M."/>
            <person name="Mattarelli P."/>
            <person name="Jiri K."/>
            <person name="van Sinderen D."/>
            <person name="Ventura M."/>
        </authorList>
    </citation>
    <scope>NUCLEOTIDE SEQUENCE [LARGE SCALE GENOMIC DNA]</scope>
    <source>
        <strain evidence="2 3">DSM 24762</strain>
    </source>
</reference>
<feature type="compositionally biased region" description="Basic and acidic residues" evidence="1">
    <location>
        <begin position="169"/>
        <end position="181"/>
    </location>
</feature>
<proteinExistence type="predicted"/>
<name>A0A261F1V1_9BIFI</name>
<evidence type="ECO:0008006" key="4">
    <source>
        <dbReference type="Google" id="ProtNLM"/>
    </source>
</evidence>
<dbReference type="EMBL" id="MWWT01000009">
    <property type="protein sequence ID" value="OZG53087.1"/>
    <property type="molecule type" value="Genomic_DNA"/>
</dbReference>